<organism evidence="2 3">
    <name type="scientific">Calothrix parasitica NIES-267</name>
    <dbReference type="NCBI Taxonomy" id="1973488"/>
    <lineage>
        <taxon>Bacteria</taxon>
        <taxon>Bacillati</taxon>
        <taxon>Cyanobacteriota</taxon>
        <taxon>Cyanophyceae</taxon>
        <taxon>Nostocales</taxon>
        <taxon>Calotrichaceae</taxon>
        <taxon>Calothrix</taxon>
    </lineage>
</organism>
<sequence>MSKLKPKFLIPALGTAVVIVGGIATYLYLKGGPSGGISDAVASAKLVPDDAMMATYIATDPKVWSKLEAFGTPEAQKIVAEGIKSFDESFSADNSISYDKDLKPWIGGVMVAVLPPSPVQPAQNKTKSSPETNILMVVGIKDKVKALNFTNKLKQQKSVKIEETDYKGQKIQETKGKGSPTYSTILNDRVLFSPSENALKQAIDTSKGEPSFFAKAGTSQLIGSNLKLENTLAQVYVPDYSGMVQKLIATNPQAQQLPPQTLEQLKQVKSFVAGIGVDDQGLRLKANTNLDAQKVKFQYEKTSGKVLSQLPQDTIALVSGGGISKWWTAFAEQAKDTPELNVVLQQARTQLKQLNLDLDKDVFGWMDGEFGIAAIPVNQGLLKQIGFGGAFLFHTGDRKTAEATFSKLDNLAKSQSIKIGQKDINGKKITEWQIPGQGALLAHGWLNDETALVALGGPIAETLSKKGLQPLNSSENFQKITGTLPKDNGGYFYLDMEKAQPFATRFFPPTPEASAMLNSIHGIGVTATSPNKSLTQMEMLLALKKNGEQ</sequence>
<evidence type="ECO:0000313" key="2">
    <source>
        <dbReference type="EMBL" id="BAY87521.1"/>
    </source>
</evidence>
<dbReference type="OrthoDB" id="451203at2"/>
<proteinExistence type="predicted"/>
<evidence type="ECO:0000256" key="1">
    <source>
        <dbReference type="SAM" id="Phobius"/>
    </source>
</evidence>
<accession>A0A1Z4M291</accession>
<keyword evidence="1" id="KW-0812">Transmembrane</keyword>
<dbReference type="AlphaFoldDB" id="A0A1Z4M291"/>
<gene>
    <name evidence="2" type="ORF">NIES267_70430</name>
</gene>
<keyword evidence="1" id="KW-0472">Membrane</keyword>
<dbReference type="Proteomes" id="UP000218418">
    <property type="component" value="Chromosome"/>
</dbReference>
<evidence type="ECO:0000313" key="3">
    <source>
        <dbReference type="Proteomes" id="UP000218418"/>
    </source>
</evidence>
<keyword evidence="3" id="KW-1185">Reference proteome</keyword>
<feature type="transmembrane region" description="Helical" evidence="1">
    <location>
        <begin position="9"/>
        <end position="29"/>
    </location>
</feature>
<dbReference type="InterPro" id="IPR021787">
    <property type="entry name" value="DUF3352"/>
</dbReference>
<reference evidence="2 3" key="1">
    <citation type="submission" date="2017-06" db="EMBL/GenBank/DDBJ databases">
        <title>Genome sequencing of cyanobaciteial culture collection at National Institute for Environmental Studies (NIES).</title>
        <authorList>
            <person name="Hirose Y."/>
            <person name="Shimura Y."/>
            <person name="Fujisawa T."/>
            <person name="Nakamura Y."/>
            <person name="Kawachi M."/>
        </authorList>
    </citation>
    <scope>NUCLEOTIDE SEQUENCE [LARGE SCALE GENOMIC DNA]</scope>
    <source>
        <strain evidence="2 3">NIES-267</strain>
    </source>
</reference>
<keyword evidence="1" id="KW-1133">Transmembrane helix</keyword>
<dbReference type="EMBL" id="AP018227">
    <property type="protein sequence ID" value="BAY87521.1"/>
    <property type="molecule type" value="Genomic_DNA"/>
</dbReference>
<name>A0A1Z4M291_9CYAN</name>
<protein>
    <submittedName>
        <fullName evidence="2">Uncharacterized protein</fullName>
    </submittedName>
</protein>
<dbReference type="Pfam" id="PF11832">
    <property type="entry name" value="DUF3352"/>
    <property type="match status" value="1"/>
</dbReference>